<evidence type="ECO:0000313" key="2">
    <source>
        <dbReference type="Proteomes" id="UP000574390"/>
    </source>
</evidence>
<feature type="non-terminal residue" evidence="1">
    <location>
        <position position="1"/>
    </location>
</feature>
<gene>
    <name evidence="1" type="ORF">FOZ62_019569</name>
</gene>
<dbReference type="InterPro" id="IPR016024">
    <property type="entry name" value="ARM-type_fold"/>
</dbReference>
<dbReference type="SUPFAM" id="SSF48371">
    <property type="entry name" value="ARM repeat"/>
    <property type="match status" value="1"/>
</dbReference>
<comment type="caution">
    <text evidence="1">The sequence shown here is derived from an EMBL/GenBank/DDBJ whole genome shotgun (WGS) entry which is preliminary data.</text>
</comment>
<name>A0A7J6QBC3_PEROL</name>
<evidence type="ECO:0000313" key="1">
    <source>
        <dbReference type="EMBL" id="KAF4705864.1"/>
    </source>
</evidence>
<protein>
    <submittedName>
        <fullName evidence="1">Uncharacterized protein</fullName>
    </submittedName>
</protein>
<proteinExistence type="predicted"/>
<reference evidence="1 2" key="1">
    <citation type="submission" date="2020-04" db="EMBL/GenBank/DDBJ databases">
        <title>Perkinsus olseni comparative genomics.</title>
        <authorList>
            <person name="Bogema D.R."/>
        </authorList>
    </citation>
    <scope>NUCLEOTIDE SEQUENCE [LARGE SCALE GENOMIC DNA]</scope>
    <source>
        <strain evidence="1">ATCC PRA-205</strain>
    </source>
</reference>
<dbReference type="InterPro" id="IPR011989">
    <property type="entry name" value="ARM-like"/>
</dbReference>
<sequence length="119" mass="13398">HAKGDAKLRNLAIECVRECIHREYPACWPELLPQALGLIAATEDPNKVMVGLLIVRKIAREFEMKARGRPGRESLDSVIVKALPQLLQLGEKLFPSAQAMDTQAVIQTRWSRPWQVMAL</sequence>
<dbReference type="EMBL" id="JABANM010030666">
    <property type="protein sequence ID" value="KAF4705864.1"/>
    <property type="molecule type" value="Genomic_DNA"/>
</dbReference>
<dbReference type="Proteomes" id="UP000574390">
    <property type="component" value="Unassembled WGS sequence"/>
</dbReference>
<organism evidence="1 2">
    <name type="scientific">Perkinsus olseni</name>
    <name type="common">Perkinsus atlanticus</name>
    <dbReference type="NCBI Taxonomy" id="32597"/>
    <lineage>
        <taxon>Eukaryota</taxon>
        <taxon>Sar</taxon>
        <taxon>Alveolata</taxon>
        <taxon>Perkinsozoa</taxon>
        <taxon>Perkinsea</taxon>
        <taxon>Perkinsida</taxon>
        <taxon>Perkinsidae</taxon>
        <taxon>Perkinsus</taxon>
    </lineage>
</organism>
<dbReference type="AlphaFoldDB" id="A0A7J6QBC3"/>
<dbReference type="Gene3D" id="1.25.10.10">
    <property type="entry name" value="Leucine-rich Repeat Variant"/>
    <property type="match status" value="1"/>
</dbReference>
<accession>A0A7J6QBC3</accession>